<dbReference type="Proteomes" id="UP000439983">
    <property type="component" value="Unassembled WGS sequence"/>
</dbReference>
<dbReference type="InterPro" id="IPR046342">
    <property type="entry name" value="CBS_dom_sf"/>
</dbReference>
<evidence type="ECO:0000313" key="5">
    <source>
        <dbReference type="EMBL" id="MQX16370.1"/>
    </source>
</evidence>
<dbReference type="InterPro" id="IPR051257">
    <property type="entry name" value="Diverse_CBS-Domain"/>
</dbReference>
<accession>A0A6N7LGE5</accession>
<dbReference type="InterPro" id="IPR000644">
    <property type="entry name" value="CBS_dom"/>
</dbReference>
<dbReference type="EMBL" id="WITC01000061">
    <property type="protein sequence ID" value="MQX16370.1"/>
    <property type="molecule type" value="Genomic_DNA"/>
</dbReference>
<comment type="caution">
    <text evidence="5">The sequence shown here is derived from an EMBL/GenBank/DDBJ whole genome shotgun (WGS) entry which is preliminary data.</text>
</comment>
<dbReference type="CDD" id="cd04622">
    <property type="entry name" value="CBS_pair_HRP1_like"/>
    <property type="match status" value="1"/>
</dbReference>
<proteinExistence type="predicted"/>
<evidence type="ECO:0000256" key="3">
    <source>
        <dbReference type="SAM" id="MobiDB-lite"/>
    </source>
</evidence>
<sequence length="146" mass="15750">MHVSEIMTRDVHLVSPNDTITDVARQMAENDIGFLPVGDHDRLVGMITDRDIVVRGVADGLDLQSKVGDIMTTDVKYCFEDEEVDEVARNMGDVQVRRLPVVNRDKRLVGIVSLADAAREQPATAGTGLKGVTVPGGSHNQAGRSG</sequence>
<feature type="domain" description="CBS" evidence="4">
    <location>
        <begin position="71"/>
        <end position="129"/>
    </location>
</feature>
<evidence type="ECO:0000256" key="1">
    <source>
        <dbReference type="ARBA" id="ARBA00023122"/>
    </source>
</evidence>
<evidence type="ECO:0000313" key="6">
    <source>
        <dbReference type="Proteomes" id="UP000439983"/>
    </source>
</evidence>
<evidence type="ECO:0000256" key="2">
    <source>
        <dbReference type="PROSITE-ProRule" id="PRU00703"/>
    </source>
</evidence>
<organism evidence="5 6">
    <name type="scientific">Sinorhizobium terangae</name>
    <dbReference type="NCBI Taxonomy" id="110322"/>
    <lineage>
        <taxon>Bacteria</taxon>
        <taxon>Pseudomonadati</taxon>
        <taxon>Pseudomonadota</taxon>
        <taxon>Alphaproteobacteria</taxon>
        <taxon>Hyphomicrobiales</taxon>
        <taxon>Rhizobiaceae</taxon>
        <taxon>Sinorhizobium/Ensifer group</taxon>
        <taxon>Sinorhizobium</taxon>
    </lineage>
</organism>
<name>A0A6N7LGE5_SINTE</name>
<reference evidence="5 6" key="1">
    <citation type="journal article" date="2013" name="Genome Biol.">
        <title>Comparative genomics of the core and accessory genomes of 48 Sinorhizobium strains comprising five genospecies.</title>
        <authorList>
            <person name="Sugawara M."/>
            <person name="Epstein B."/>
            <person name="Badgley B.D."/>
            <person name="Unno T."/>
            <person name="Xu L."/>
            <person name="Reese J."/>
            <person name="Gyaneshwar P."/>
            <person name="Denny R."/>
            <person name="Mudge J."/>
            <person name="Bharti A.K."/>
            <person name="Farmer A.D."/>
            <person name="May G.D."/>
            <person name="Woodward J.E."/>
            <person name="Medigue C."/>
            <person name="Vallenet D."/>
            <person name="Lajus A."/>
            <person name="Rouy Z."/>
            <person name="Martinez-Vaz B."/>
            <person name="Tiffin P."/>
            <person name="Young N.D."/>
            <person name="Sadowsky M.J."/>
        </authorList>
    </citation>
    <scope>NUCLEOTIDE SEQUENCE [LARGE SCALE GENOMIC DNA]</scope>
    <source>
        <strain evidence="5 6">USDA4894</strain>
    </source>
</reference>
<protein>
    <submittedName>
        <fullName evidence="5">CBS domain-containing protein</fullName>
    </submittedName>
</protein>
<dbReference type="PANTHER" id="PTHR43080">
    <property type="entry name" value="CBS DOMAIN-CONTAINING PROTEIN CBSX3, MITOCHONDRIAL"/>
    <property type="match status" value="1"/>
</dbReference>
<feature type="region of interest" description="Disordered" evidence="3">
    <location>
        <begin position="126"/>
        <end position="146"/>
    </location>
</feature>
<gene>
    <name evidence="5" type="ORF">GHK62_16820</name>
</gene>
<keyword evidence="1 2" id="KW-0129">CBS domain</keyword>
<keyword evidence="6" id="KW-1185">Reference proteome</keyword>
<dbReference type="SUPFAM" id="SSF54631">
    <property type="entry name" value="CBS-domain pair"/>
    <property type="match status" value="1"/>
</dbReference>
<dbReference type="Gene3D" id="3.10.580.10">
    <property type="entry name" value="CBS-domain"/>
    <property type="match status" value="1"/>
</dbReference>
<dbReference type="Pfam" id="PF00571">
    <property type="entry name" value="CBS"/>
    <property type="match status" value="2"/>
</dbReference>
<dbReference type="SMART" id="SM00116">
    <property type="entry name" value="CBS"/>
    <property type="match status" value="2"/>
</dbReference>
<evidence type="ECO:0000259" key="4">
    <source>
        <dbReference type="PROSITE" id="PS51371"/>
    </source>
</evidence>
<dbReference type="RefSeq" id="WP_153440298.1">
    <property type="nucleotide sequence ID" value="NZ_CP121660.1"/>
</dbReference>
<dbReference type="PANTHER" id="PTHR43080:SF2">
    <property type="entry name" value="CBS DOMAIN-CONTAINING PROTEIN"/>
    <property type="match status" value="1"/>
</dbReference>
<dbReference type="AlphaFoldDB" id="A0A6N7LGE5"/>
<feature type="domain" description="CBS" evidence="4">
    <location>
        <begin position="7"/>
        <end position="63"/>
    </location>
</feature>
<dbReference type="PROSITE" id="PS51371">
    <property type="entry name" value="CBS"/>
    <property type="match status" value="2"/>
</dbReference>
<dbReference type="OrthoDB" id="9802114at2"/>